<dbReference type="PANTHER" id="PTHR43133:SF46">
    <property type="entry name" value="RNA POLYMERASE SIGMA-70 FACTOR ECF SUBFAMILY"/>
    <property type="match status" value="1"/>
</dbReference>
<dbReference type="Pfam" id="PF08281">
    <property type="entry name" value="Sigma70_r4_2"/>
    <property type="match status" value="1"/>
</dbReference>
<dbReference type="InterPro" id="IPR039425">
    <property type="entry name" value="RNA_pol_sigma-70-like"/>
</dbReference>
<dbReference type="Gene3D" id="1.10.1740.10">
    <property type="match status" value="1"/>
</dbReference>
<keyword evidence="2 6" id="KW-0805">Transcription regulation</keyword>
<evidence type="ECO:0000313" key="10">
    <source>
        <dbReference type="Proteomes" id="UP001549749"/>
    </source>
</evidence>
<comment type="similarity">
    <text evidence="1 6">Belongs to the sigma-70 factor family. ECF subfamily.</text>
</comment>
<evidence type="ECO:0000313" key="9">
    <source>
        <dbReference type="EMBL" id="MET7000393.1"/>
    </source>
</evidence>
<dbReference type="InterPro" id="IPR013325">
    <property type="entry name" value="RNA_pol_sigma_r2"/>
</dbReference>
<reference evidence="9 10" key="1">
    <citation type="submission" date="2024-06" db="EMBL/GenBank/DDBJ databases">
        <title>Chitinophaga defluvii sp. nov., isolated from municipal sewage.</title>
        <authorList>
            <person name="Zhang L."/>
        </authorList>
    </citation>
    <scope>NUCLEOTIDE SEQUENCE [LARGE SCALE GENOMIC DNA]</scope>
    <source>
        <strain evidence="9 10">H8</strain>
    </source>
</reference>
<dbReference type="RefSeq" id="WP_354662952.1">
    <property type="nucleotide sequence ID" value="NZ_JBEXAC010000002.1"/>
</dbReference>
<organism evidence="9 10">
    <name type="scientific">Chitinophaga defluvii</name>
    <dbReference type="NCBI Taxonomy" id="3163343"/>
    <lineage>
        <taxon>Bacteria</taxon>
        <taxon>Pseudomonadati</taxon>
        <taxon>Bacteroidota</taxon>
        <taxon>Chitinophagia</taxon>
        <taxon>Chitinophagales</taxon>
        <taxon>Chitinophagaceae</taxon>
        <taxon>Chitinophaga</taxon>
    </lineage>
</organism>
<dbReference type="InterPro" id="IPR014327">
    <property type="entry name" value="RNA_pol_sigma70_bacteroid"/>
</dbReference>
<dbReference type="InterPro" id="IPR013249">
    <property type="entry name" value="RNA_pol_sigma70_r4_t2"/>
</dbReference>
<evidence type="ECO:0000256" key="4">
    <source>
        <dbReference type="ARBA" id="ARBA00023125"/>
    </source>
</evidence>
<dbReference type="InterPro" id="IPR036388">
    <property type="entry name" value="WH-like_DNA-bd_sf"/>
</dbReference>
<protein>
    <recommendedName>
        <fullName evidence="6">RNA polymerase sigma factor</fullName>
    </recommendedName>
</protein>
<evidence type="ECO:0000259" key="7">
    <source>
        <dbReference type="Pfam" id="PF04542"/>
    </source>
</evidence>
<dbReference type="Proteomes" id="UP001549749">
    <property type="component" value="Unassembled WGS sequence"/>
</dbReference>
<feature type="domain" description="RNA polymerase sigma-70 region 2" evidence="7">
    <location>
        <begin position="31"/>
        <end position="93"/>
    </location>
</feature>
<keyword evidence="3 6" id="KW-0731">Sigma factor</keyword>
<gene>
    <name evidence="9" type="ORF">ABR189_23580</name>
</gene>
<sequence>MSYQQINIPPSLIPDLCNGSEQALKDVFDLFGKKVFNYCRKMVGNPEDAEELLQDVFLKVWQFRQQIDVAANFEAFLFTVTRNHILNFARKKAAIAVSTVAEMEENIPVMAEVHQKINYKQVYQQYRHVLEKLGPKSREVFVLSREHQLSNKEIAQKMGISVRTVETHVSNALSVLRGELKDACLILFLFIFR</sequence>
<proteinExistence type="inferred from homology"/>
<dbReference type="Pfam" id="PF04542">
    <property type="entry name" value="Sigma70_r2"/>
    <property type="match status" value="1"/>
</dbReference>
<evidence type="ECO:0000256" key="2">
    <source>
        <dbReference type="ARBA" id="ARBA00023015"/>
    </source>
</evidence>
<dbReference type="NCBIfam" id="TIGR02937">
    <property type="entry name" value="sigma70-ECF"/>
    <property type="match status" value="1"/>
</dbReference>
<dbReference type="SUPFAM" id="SSF88659">
    <property type="entry name" value="Sigma3 and sigma4 domains of RNA polymerase sigma factors"/>
    <property type="match status" value="1"/>
</dbReference>
<dbReference type="Gene3D" id="1.10.10.10">
    <property type="entry name" value="Winged helix-like DNA-binding domain superfamily/Winged helix DNA-binding domain"/>
    <property type="match status" value="1"/>
</dbReference>
<dbReference type="CDD" id="cd06171">
    <property type="entry name" value="Sigma70_r4"/>
    <property type="match status" value="1"/>
</dbReference>
<evidence type="ECO:0000256" key="1">
    <source>
        <dbReference type="ARBA" id="ARBA00010641"/>
    </source>
</evidence>
<dbReference type="InterPro" id="IPR013324">
    <property type="entry name" value="RNA_pol_sigma_r3/r4-like"/>
</dbReference>
<dbReference type="InterPro" id="IPR000838">
    <property type="entry name" value="RNA_pol_sigma70_ECF_CS"/>
</dbReference>
<dbReference type="PROSITE" id="PS01063">
    <property type="entry name" value="SIGMA70_ECF"/>
    <property type="match status" value="1"/>
</dbReference>
<evidence type="ECO:0000259" key="8">
    <source>
        <dbReference type="Pfam" id="PF08281"/>
    </source>
</evidence>
<keyword evidence="10" id="KW-1185">Reference proteome</keyword>
<keyword evidence="5 6" id="KW-0804">Transcription</keyword>
<dbReference type="NCBIfam" id="TIGR02985">
    <property type="entry name" value="Sig70_bacteroi1"/>
    <property type="match status" value="1"/>
</dbReference>
<evidence type="ECO:0000256" key="5">
    <source>
        <dbReference type="ARBA" id="ARBA00023163"/>
    </source>
</evidence>
<dbReference type="SUPFAM" id="SSF88946">
    <property type="entry name" value="Sigma2 domain of RNA polymerase sigma factors"/>
    <property type="match status" value="1"/>
</dbReference>
<accession>A0ABV2TBI0</accession>
<dbReference type="InterPro" id="IPR007627">
    <property type="entry name" value="RNA_pol_sigma70_r2"/>
</dbReference>
<feature type="domain" description="RNA polymerase sigma factor 70 region 4 type 2" evidence="8">
    <location>
        <begin position="124"/>
        <end position="173"/>
    </location>
</feature>
<evidence type="ECO:0000256" key="6">
    <source>
        <dbReference type="RuleBase" id="RU000716"/>
    </source>
</evidence>
<dbReference type="PANTHER" id="PTHR43133">
    <property type="entry name" value="RNA POLYMERASE ECF-TYPE SIGMA FACTO"/>
    <property type="match status" value="1"/>
</dbReference>
<dbReference type="InterPro" id="IPR014284">
    <property type="entry name" value="RNA_pol_sigma-70_dom"/>
</dbReference>
<name>A0ABV2TBI0_9BACT</name>
<dbReference type="EMBL" id="JBEXAC010000002">
    <property type="protein sequence ID" value="MET7000393.1"/>
    <property type="molecule type" value="Genomic_DNA"/>
</dbReference>
<keyword evidence="4 6" id="KW-0238">DNA-binding</keyword>
<evidence type="ECO:0000256" key="3">
    <source>
        <dbReference type="ARBA" id="ARBA00023082"/>
    </source>
</evidence>
<comment type="caution">
    <text evidence="9">The sequence shown here is derived from an EMBL/GenBank/DDBJ whole genome shotgun (WGS) entry which is preliminary data.</text>
</comment>